<dbReference type="GO" id="GO:0004040">
    <property type="term" value="F:amidase activity"/>
    <property type="evidence" value="ECO:0007669"/>
    <property type="project" value="UniProtKB-EC"/>
</dbReference>
<accession>A0A937I0M9</accession>
<dbReference type="Pfam" id="PF01425">
    <property type="entry name" value="Amidase"/>
    <property type="match status" value="1"/>
</dbReference>
<dbReference type="EMBL" id="JADHQC010000020">
    <property type="protein sequence ID" value="MBL6811890.1"/>
    <property type="molecule type" value="Genomic_DNA"/>
</dbReference>
<dbReference type="InterPro" id="IPR036928">
    <property type="entry name" value="AS_sf"/>
</dbReference>
<gene>
    <name evidence="2" type="ORF">ISQ63_03285</name>
</gene>
<dbReference type="PANTHER" id="PTHR43372:SF4">
    <property type="entry name" value="FATTY-ACID AMIDE HYDROLASE 2"/>
    <property type="match status" value="1"/>
</dbReference>
<evidence type="ECO:0000313" key="3">
    <source>
        <dbReference type="Proteomes" id="UP000744438"/>
    </source>
</evidence>
<feature type="non-terminal residue" evidence="2">
    <location>
        <position position="1"/>
    </location>
</feature>
<dbReference type="AlphaFoldDB" id="A0A937I0M9"/>
<sequence>KQVEAVNPLINAVVALDAERALEKAKEADKKTASKSKLGSLHGLPMTIKDAFEVEGIVSTGGNPAWQDNIPKRNAEAVQRLVDAGAIIFGKTNVPFLSSDLQSFNKIYGTTNNPWDLERTPGGSSGGSAAALAAGMTPLELGSDVGGSIRVPAHFCGLFGHKPSYNIISEVGHMPPPPGSISTGNGLSVAGPLARSPEDLEIALDVLVAAQEQDSPAWKIKLPKARTKKIKELKIAVWPDEPYAEVDDEIANLIKETADDLKHAGAQVETAELPMSFKEIDKIFSQLLNPLMLAGSPQETFETLAKLNESLDPNDMSELAKVARGSVLKHTDWVVVNAMRQNMRQKWREFFKTYDVILCPTSITPAFKHNHNPVHERKLTINGKDDEYLRATLWAGPAVSAGLPSTNVPIGMSSKNLPIGMQITGPYLEDKTCIEVAKIVRDLRGGFKIPPNLQ</sequence>
<evidence type="ECO:0000313" key="2">
    <source>
        <dbReference type="EMBL" id="MBL6811890.1"/>
    </source>
</evidence>
<dbReference type="InterPro" id="IPR052739">
    <property type="entry name" value="FAAH2"/>
</dbReference>
<name>A0A937I0M9_9GAMM</name>
<reference evidence="2" key="1">
    <citation type="submission" date="2020-10" db="EMBL/GenBank/DDBJ databases">
        <title>Microbiome of the Black Sea water column analyzed by genome centric metagenomics.</title>
        <authorList>
            <person name="Cabello-Yeves P.J."/>
            <person name="Callieri C."/>
            <person name="Picazo A."/>
            <person name="Mehrshad M."/>
            <person name="Haro-Moreno J.M."/>
            <person name="Roda-Garcia J."/>
            <person name="Dzembekova N."/>
            <person name="Slabakova V."/>
            <person name="Slabakova N."/>
            <person name="Moncheva S."/>
            <person name="Rodriguez-Valera F."/>
        </authorList>
    </citation>
    <scope>NUCLEOTIDE SEQUENCE</scope>
    <source>
        <strain evidence="2">BS307-5m-G49</strain>
    </source>
</reference>
<dbReference type="SUPFAM" id="SSF75304">
    <property type="entry name" value="Amidase signature (AS) enzymes"/>
    <property type="match status" value="1"/>
</dbReference>
<dbReference type="Proteomes" id="UP000744438">
    <property type="component" value="Unassembled WGS sequence"/>
</dbReference>
<dbReference type="PANTHER" id="PTHR43372">
    <property type="entry name" value="FATTY-ACID AMIDE HYDROLASE"/>
    <property type="match status" value="1"/>
</dbReference>
<comment type="caution">
    <text evidence="2">The sequence shown here is derived from an EMBL/GenBank/DDBJ whole genome shotgun (WGS) entry which is preliminary data.</text>
</comment>
<dbReference type="NCBIfam" id="NF004816">
    <property type="entry name" value="PRK06170.1"/>
    <property type="match status" value="1"/>
</dbReference>
<protein>
    <submittedName>
        <fullName evidence="2">Amidase</fullName>
        <ecNumber evidence="2">3.5.1.4</ecNumber>
    </submittedName>
</protein>
<feature type="domain" description="Amidase" evidence="1">
    <location>
        <begin position="2"/>
        <end position="433"/>
    </location>
</feature>
<dbReference type="GO" id="GO:0012505">
    <property type="term" value="C:endomembrane system"/>
    <property type="evidence" value="ECO:0007669"/>
    <property type="project" value="TreeGrafter"/>
</dbReference>
<proteinExistence type="predicted"/>
<dbReference type="InterPro" id="IPR023631">
    <property type="entry name" value="Amidase_dom"/>
</dbReference>
<evidence type="ECO:0000259" key="1">
    <source>
        <dbReference type="Pfam" id="PF01425"/>
    </source>
</evidence>
<dbReference type="EC" id="3.5.1.4" evidence="2"/>
<organism evidence="2 3">
    <name type="scientific">SAR86 cluster bacterium</name>
    <dbReference type="NCBI Taxonomy" id="2030880"/>
    <lineage>
        <taxon>Bacteria</taxon>
        <taxon>Pseudomonadati</taxon>
        <taxon>Pseudomonadota</taxon>
        <taxon>Gammaproteobacteria</taxon>
        <taxon>SAR86 cluster</taxon>
    </lineage>
</organism>
<dbReference type="Gene3D" id="3.90.1300.10">
    <property type="entry name" value="Amidase signature (AS) domain"/>
    <property type="match status" value="1"/>
</dbReference>
<keyword evidence="2" id="KW-0378">Hydrolase</keyword>